<evidence type="ECO:0000256" key="1">
    <source>
        <dbReference type="SAM" id="Phobius"/>
    </source>
</evidence>
<dbReference type="eggNOG" id="KOG1235">
    <property type="taxonomic scope" value="Eukaryota"/>
</dbReference>
<feature type="transmembrane region" description="Helical" evidence="1">
    <location>
        <begin position="252"/>
        <end position="271"/>
    </location>
</feature>
<feature type="domain" description="Beta-lactamase-related" evidence="2">
    <location>
        <begin position="13"/>
        <end position="119"/>
    </location>
</feature>
<evidence type="ECO:0000313" key="4">
    <source>
        <dbReference type="Proteomes" id="UP000013827"/>
    </source>
</evidence>
<dbReference type="InterPro" id="IPR052907">
    <property type="entry name" value="Beta-lactamase/esterase"/>
</dbReference>
<evidence type="ECO:0000313" key="3">
    <source>
        <dbReference type="EnsemblProtists" id="EOD11628"/>
    </source>
</evidence>
<dbReference type="PaxDb" id="2903-EOD11628"/>
<dbReference type="PANTHER" id="PTHR43319:SF3">
    <property type="entry name" value="BETA-LACTAMASE-RELATED DOMAIN-CONTAINING PROTEIN"/>
    <property type="match status" value="1"/>
</dbReference>
<dbReference type="HOGENOM" id="CLU_363478_0_0_1"/>
<dbReference type="SUPFAM" id="SSF56601">
    <property type="entry name" value="beta-lactamase/transpeptidase-like"/>
    <property type="match status" value="1"/>
</dbReference>
<dbReference type="PANTHER" id="PTHR43319">
    <property type="entry name" value="BETA-LACTAMASE-RELATED"/>
    <property type="match status" value="1"/>
</dbReference>
<keyword evidence="4" id="KW-1185">Reference proteome</keyword>
<accession>A0A0D3IK43</accession>
<dbReference type="Gene3D" id="3.40.710.10">
    <property type="entry name" value="DD-peptidase/beta-lactamase superfamily"/>
    <property type="match status" value="2"/>
</dbReference>
<dbReference type="InterPro" id="IPR001466">
    <property type="entry name" value="Beta-lactam-related"/>
</dbReference>
<feature type="transmembrane region" description="Helical" evidence="1">
    <location>
        <begin position="278"/>
        <end position="297"/>
    </location>
</feature>
<organism evidence="3 4">
    <name type="scientific">Emiliania huxleyi (strain CCMP1516)</name>
    <dbReference type="NCBI Taxonomy" id="280463"/>
    <lineage>
        <taxon>Eukaryota</taxon>
        <taxon>Haptista</taxon>
        <taxon>Haptophyta</taxon>
        <taxon>Prymnesiophyceae</taxon>
        <taxon>Isochrysidales</taxon>
        <taxon>Noelaerhabdaceae</taxon>
        <taxon>Emiliania</taxon>
    </lineage>
</organism>
<dbReference type="RefSeq" id="XP_005764057.1">
    <property type="nucleotide sequence ID" value="XM_005764000.1"/>
</dbReference>
<dbReference type="Proteomes" id="UP000013827">
    <property type="component" value="Unassembled WGS sequence"/>
</dbReference>
<keyword evidence="1" id="KW-0812">Transmembrane</keyword>
<keyword evidence="1" id="KW-0472">Membrane</keyword>
<reference evidence="3" key="2">
    <citation type="submission" date="2024-10" db="UniProtKB">
        <authorList>
            <consortium name="EnsemblProtists"/>
        </authorList>
    </citation>
    <scope>IDENTIFICATION</scope>
</reference>
<dbReference type="AlphaFoldDB" id="A0A0D3IK43"/>
<dbReference type="GeneID" id="17257750"/>
<name>A0A0D3IK43_EMIH1</name>
<reference evidence="4" key="1">
    <citation type="journal article" date="2013" name="Nature">
        <title>Pan genome of the phytoplankton Emiliania underpins its global distribution.</title>
        <authorList>
            <person name="Read B.A."/>
            <person name="Kegel J."/>
            <person name="Klute M.J."/>
            <person name="Kuo A."/>
            <person name="Lefebvre S.C."/>
            <person name="Maumus F."/>
            <person name="Mayer C."/>
            <person name="Miller J."/>
            <person name="Monier A."/>
            <person name="Salamov A."/>
            <person name="Young J."/>
            <person name="Aguilar M."/>
            <person name="Claverie J.M."/>
            <person name="Frickenhaus S."/>
            <person name="Gonzalez K."/>
            <person name="Herman E.K."/>
            <person name="Lin Y.C."/>
            <person name="Napier J."/>
            <person name="Ogata H."/>
            <person name="Sarno A.F."/>
            <person name="Shmutz J."/>
            <person name="Schroeder D."/>
            <person name="de Vargas C."/>
            <person name="Verret F."/>
            <person name="von Dassow P."/>
            <person name="Valentin K."/>
            <person name="Van de Peer Y."/>
            <person name="Wheeler G."/>
            <person name="Dacks J.B."/>
            <person name="Delwiche C.F."/>
            <person name="Dyhrman S.T."/>
            <person name="Glockner G."/>
            <person name="John U."/>
            <person name="Richards T."/>
            <person name="Worden A.Z."/>
            <person name="Zhang X."/>
            <person name="Grigoriev I.V."/>
            <person name="Allen A.E."/>
            <person name="Bidle K."/>
            <person name="Borodovsky M."/>
            <person name="Bowler C."/>
            <person name="Brownlee C."/>
            <person name="Cock J.M."/>
            <person name="Elias M."/>
            <person name="Gladyshev V.N."/>
            <person name="Groth M."/>
            <person name="Guda C."/>
            <person name="Hadaegh A."/>
            <person name="Iglesias-Rodriguez M.D."/>
            <person name="Jenkins J."/>
            <person name="Jones B.M."/>
            <person name="Lawson T."/>
            <person name="Leese F."/>
            <person name="Lindquist E."/>
            <person name="Lobanov A."/>
            <person name="Lomsadze A."/>
            <person name="Malik S.B."/>
            <person name="Marsh M.E."/>
            <person name="Mackinder L."/>
            <person name="Mock T."/>
            <person name="Mueller-Roeber B."/>
            <person name="Pagarete A."/>
            <person name="Parker M."/>
            <person name="Probert I."/>
            <person name="Quesneville H."/>
            <person name="Raines C."/>
            <person name="Rensing S.A."/>
            <person name="Riano-Pachon D.M."/>
            <person name="Richier S."/>
            <person name="Rokitta S."/>
            <person name="Shiraiwa Y."/>
            <person name="Soanes D.M."/>
            <person name="van der Giezen M."/>
            <person name="Wahlund T.M."/>
            <person name="Williams B."/>
            <person name="Wilson W."/>
            <person name="Wolfe G."/>
            <person name="Wurch L.L."/>
        </authorList>
    </citation>
    <scope>NUCLEOTIDE SEQUENCE</scope>
</reference>
<dbReference type="InterPro" id="IPR012338">
    <property type="entry name" value="Beta-lactam/transpept-like"/>
</dbReference>
<keyword evidence="1" id="KW-1133">Transmembrane helix</keyword>
<dbReference type="KEGG" id="ehx:EMIHUDRAFT_214489"/>
<sequence>MAADDQLNEVIRAIAAAEIASGRERGLQIVAYHNGQCIVDVCAGRTAAGYALAPSATIMPYSVTKGVAATVIARAIDMSAGRVHYTDPVAAHWHAFSPNGKGRISIADALSHRAGLRARSLCPLLLPVLLICGRAIEGMALGVDWIACCVPSSELTYARYHPTSWSWVAGGIFAHVATDNNGMPMKWAHIRDGAAQLARALAVDPSELQIGEVSGDAAAPAKLVTPEVRATATQAFSACCHRSRVIVTQQPVAAGLLLALFPTLLLPLFALTTLAVTILALVGSAFGAFIGNARFFLRPCLPSSNGFFTARAVGAMYGAIANGGALADGRRILSAAMVTELRQRASDASQDVAGFPRPGRQTCGWSPWLGAQVEARVQNSRQTEDAAPTRLAILGHDGMGGSCAYADLDNNIAIAVLKTAFSPNLLDILEGGGLFAPGRVCTLVDDAVRQHLSFPGMAADALVARSPTRRLEKLAEAATAKVSAAAASLDAAVPRKSAGELYREAAGGDDDQAGAAVNGALPGSKSAGQLYREASGEAGVDEAGIAINGVLARSPTRKVEQLAEAAAATVTATAAALDAALPRKSAGELYREAAGGDDDQAGAAVDGVLARSPPRKAEILAEAAVATAAAAIVALDAALPGGKSAGQLYREASGEAEVDEAGVAINGVLARSPTRKVEQLAEAAAATVTATAAALDAALPRKSAGELYREAAGGDDDQTGAAVDGVLARSPTRRLEQLAKAAAATASGAAAVLDAAVPRKSAAALYREA</sequence>
<proteinExistence type="predicted"/>
<evidence type="ECO:0000259" key="2">
    <source>
        <dbReference type="Pfam" id="PF00144"/>
    </source>
</evidence>
<protein>
    <recommendedName>
        <fullName evidence="2">Beta-lactamase-related domain-containing protein</fullName>
    </recommendedName>
</protein>
<dbReference type="Pfam" id="PF00144">
    <property type="entry name" value="Beta-lactamase"/>
    <property type="match status" value="1"/>
</dbReference>
<dbReference type="EnsemblProtists" id="EOD11628">
    <property type="protein sequence ID" value="EOD11628"/>
    <property type="gene ID" value="EMIHUDRAFT_214489"/>
</dbReference>